<dbReference type="InterPro" id="IPR001307">
    <property type="entry name" value="Thiosulphate_STrfase_CS"/>
</dbReference>
<evidence type="ECO:0000256" key="2">
    <source>
        <dbReference type="ARBA" id="ARBA00022737"/>
    </source>
</evidence>
<evidence type="ECO:0000256" key="1">
    <source>
        <dbReference type="ARBA" id="ARBA00022679"/>
    </source>
</evidence>
<evidence type="ECO:0000259" key="3">
    <source>
        <dbReference type="PROSITE" id="PS50206"/>
    </source>
</evidence>
<dbReference type="Proteomes" id="UP000609879">
    <property type="component" value="Unassembled WGS sequence"/>
</dbReference>
<feature type="domain" description="Rhodanese" evidence="3">
    <location>
        <begin position="160"/>
        <end position="267"/>
    </location>
</feature>
<dbReference type="InterPro" id="IPR001763">
    <property type="entry name" value="Rhodanese-like_dom"/>
</dbReference>
<dbReference type="InterPro" id="IPR045078">
    <property type="entry name" value="TST/MPST-like"/>
</dbReference>
<feature type="domain" description="Rhodanese" evidence="3">
    <location>
        <begin position="14"/>
        <end position="128"/>
    </location>
</feature>
<name>A0ABQ3Y1X0_9ACTN</name>
<dbReference type="PROSITE" id="PS50206">
    <property type="entry name" value="RHODANESE_3"/>
    <property type="match status" value="2"/>
</dbReference>
<keyword evidence="1" id="KW-0808">Transferase</keyword>
<dbReference type="Gene3D" id="3.40.250.10">
    <property type="entry name" value="Rhodanese-like domain"/>
    <property type="match status" value="2"/>
</dbReference>
<dbReference type="EMBL" id="BOMI01000045">
    <property type="protein sequence ID" value="GID73982.1"/>
    <property type="molecule type" value="Genomic_DNA"/>
</dbReference>
<dbReference type="PANTHER" id="PTHR11364">
    <property type="entry name" value="THIOSULFATE SULFERTANSFERASE"/>
    <property type="match status" value="1"/>
</dbReference>
<dbReference type="CDD" id="cd01448">
    <property type="entry name" value="TST_Repeat_1"/>
    <property type="match status" value="1"/>
</dbReference>
<sequence>MIEPVVDVDWVRAHRDRLVLADVRAYLDGRSGREAYGRGHLPGAVFVDLDRDLAAPASPAAGRHPLPAPEAFAARMSELGIGDGDTVVAYDDAGGVMAARLVWMLRALGHDAALLDGGFDAWDGELETTVPERAPARFAARPWPADRLATIDDAVDGANVVIDARQPERFRGETEPIDPRPGHIPGARSVSCRENVDASGRFLPAEVLRERFAAAGVTDGAEVVSYCGSGVTACHNLLSLERAGFAPGRLYPGSWSQYAATGRPAATGA</sequence>
<organism evidence="4 5">
    <name type="scientific">Paractinoplanes deccanensis</name>
    <dbReference type="NCBI Taxonomy" id="113561"/>
    <lineage>
        <taxon>Bacteria</taxon>
        <taxon>Bacillati</taxon>
        <taxon>Actinomycetota</taxon>
        <taxon>Actinomycetes</taxon>
        <taxon>Micromonosporales</taxon>
        <taxon>Micromonosporaceae</taxon>
        <taxon>Paractinoplanes</taxon>
    </lineage>
</organism>
<dbReference type="InterPro" id="IPR036873">
    <property type="entry name" value="Rhodanese-like_dom_sf"/>
</dbReference>
<keyword evidence="5" id="KW-1185">Reference proteome</keyword>
<dbReference type="SUPFAM" id="SSF52821">
    <property type="entry name" value="Rhodanese/Cell cycle control phosphatase"/>
    <property type="match status" value="2"/>
</dbReference>
<dbReference type="CDD" id="cd01449">
    <property type="entry name" value="TST_Repeat_2"/>
    <property type="match status" value="1"/>
</dbReference>
<dbReference type="Pfam" id="PF00581">
    <property type="entry name" value="Rhodanese"/>
    <property type="match status" value="2"/>
</dbReference>
<reference evidence="4 5" key="1">
    <citation type="submission" date="2021-01" db="EMBL/GenBank/DDBJ databases">
        <title>Whole genome shotgun sequence of Actinoplanes deccanensis NBRC 13994.</title>
        <authorList>
            <person name="Komaki H."/>
            <person name="Tamura T."/>
        </authorList>
    </citation>
    <scope>NUCLEOTIDE SEQUENCE [LARGE SCALE GENOMIC DNA]</scope>
    <source>
        <strain evidence="4 5">NBRC 13994</strain>
    </source>
</reference>
<dbReference type="PROSITE" id="PS00380">
    <property type="entry name" value="RHODANESE_1"/>
    <property type="match status" value="1"/>
</dbReference>
<dbReference type="RefSeq" id="WP_203761892.1">
    <property type="nucleotide sequence ID" value="NZ_BAAABO010000054.1"/>
</dbReference>
<evidence type="ECO:0000313" key="5">
    <source>
        <dbReference type="Proteomes" id="UP000609879"/>
    </source>
</evidence>
<comment type="caution">
    <text evidence="4">The sequence shown here is derived from an EMBL/GenBank/DDBJ whole genome shotgun (WGS) entry which is preliminary data.</text>
</comment>
<gene>
    <name evidence="4" type="ORF">Ade02nite_26230</name>
</gene>
<proteinExistence type="predicted"/>
<protein>
    <submittedName>
        <fullName evidence="4">Sulfurtransferase</fullName>
    </submittedName>
</protein>
<dbReference type="PANTHER" id="PTHR11364:SF27">
    <property type="entry name" value="SULFURTRANSFERASE"/>
    <property type="match status" value="1"/>
</dbReference>
<accession>A0ABQ3Y1X0</accession>
<dbReference type="SMART" id="SM00450">
    <property type="entry name" value="RHOD"/>
    <property type="match status" value="2"/>
</dbReference>
<evidence type="ECO:0000313" key="4">
    <source>
        <dbReference type="EMBL" id="GID73982.1"/>
    </source>
</evidence>
<keyword evidence="2" id="KW-0677">Repeat</keyword>